<dbReference type="InterPro" id="IPR048760">
    <property type="entry name" value="VP0354-like_sensor_dom"/>
</dbReference>
<comment type="caution">
    <text evidence="6">The sequence shown here is derived from an EMBL/GenBank/DDBJ whole genome shotgun (WGS) entry which is preliminary data.</text>
</comment>
<dbReference type="EMBL" id="LVJZ01000007">
    <property type="protein sequence ID" value="ODB91973.1"/>
    <property type="molecule type" value="Genomic_DNA"/>
</dbReference>
<dbReference type="InterPro" id="IPR029787">
    <property type="entry name" value="Nucleotide_cyclase"/>
</dbReference>
<dbReference type="SMART" id="SM00267">
    <property type="entry name" value="GGDEF"/>
    <property type="match status" value="1"/>
</dbReference>
<evidence type="ECO:0000256" key="2">
    <source>
        <dbReference type="ARBA" id="ARBA00012528"/>
    </source>
</evidence>
<dbReference type="InterPro" id="IPR043128">
    <property type="entry name" value="Rev_trsase/Diguanyl_cyclase"/>
</dbReference>
<dbReference type="GO" id="GO:0052621">
    <property type="term" value="F:diguanylate cyclase activity"/>
    <property type="evidence" value="ECO:0007669"/>
    <property type="project" value="UniProtKB-EC"/>
</dbReference>
<dbReference type="EC" id="2.7.7.65" evidence="2"/>
<feature type="transmembrane region" description="Helical" evidence="4">
    <location>
        <begin position="350"/>
        <end position="371"/>
    </location>
</feature>
<reference evidence="6 7" key="1">
    <citation type="submission" date="2016-03" db="EMBL/GenBank/DDBJ databases">
        <title>Chemosynthetic sulphur-oxidizing symbionts of marine invertebrate animals are capable of nitrogen fixation.</title>
        <authorList>
            <person name="Petersen J.M."/>
            <person name="Kemper A."/>
            <person name="Gruber-Vodicka H."/>
            <person name="Cardini U."/>
            <person name="Geest Mvander."/>
            <person name="Kleiner M."/>
            <person name="Bulgheresi S."/>
            <person name="Fussmann M."/>
            <person name="Herbold C."/>
            <person name="Seah B.K.B."/>
            <person name="Antony C.Paul."/>
            <person name="Liu D."/>
            <person name="Belitz A."/>
            <person name="Weber M."/>
        </authorList>
    </citation>
    <scope>NUCLEOTIDE SEQUENCE [LARGE SCALE GENOMIC DNA]</scope>
    <source>
        <strain evidence="6">G_D</strain>
    </source>
</reference>
<name>A0A1E2UHY5_9GAMM</name>
<evidence type="ECO:0000313" key="7">
    <source>
        <dbReference type="Proteomes" id="UP000094849"/>
    </source>
</evidence>
<dbReference type="InterPro" id="IPR029151">
    <property type="entry name" value="Sensor-like_sf"/>
</dbReference>
<dbReference type="Proteomes" id="UP000094849">
    <property type="component" value="Unassembled WGS sequence"/>
</dbReference>
<dbReference type="AlphaFoldDB" id="A0A1E2UHY5"/>
<organism evidence="6 7">
    <name type="scientific">Candidatus Thiodiazotropha endoloripes</name>
    <dbReference type="NCBI Taxonomy" id="1818881"/>
    <lineage>
        <taxon>Bacteria</taxon>
        <taxon>Pseudomonadati</taxon>
        <taxon>Pseudomonadota</taxon>
        <taxon>Gammaproteobacteria</taxon>
        <taxon>Chromatiales</taxon>
        <taxon>Sedimenticolaceae</taxon>
        <taxon>Candidatus Thiodiazotropha</taxon>
    </lineage>
</organism>
<dbReference type="InterPro" id="IPR050469">
    <property type="entry name" value="Diguanylate_Cyclase"/>
</dbReference>
<evidence type="ECO:0000313" key="6">
    <source>
        <dbReference type="EMBL" id="ODB91973.1"/>
    </source>
</evidence>
<dbReference type="Pfam" id="PF00990">
    <property type="entry name" value="GGDEF"/>
    <property type="match status" value="1"/>
</dbReference>
<dbReference type="InterPro" id="IPR000160">
    <property type="entry name" value="GGDEF_dom"/>
</dbReference>
<dbReference type="PROSITE" id="PS50887">
    <property type="entry name" value="GGDEF"/>
    <property type="match status" value="1"/>
</dbReference>
<keyword evidence="4" id="KW-0812">Transmembrane</keyword>
<dbReference type="CDD" id="cd01949">
    <property type="entry name" value="GGDEF"/>
    <property type="match status" value="1"/>
</dbReference>
<dbReference type="FunFam" id="3.30.70.270:FF:000001">
    <property type="entry name" value="Diguanylate cyclase domain protein"/>
    <property type="match status" value="1"/>
</dbReference>
<gene>
    <name evidence="6" type="ORF">A3196_19825</name>
</gene>
<keyword evidence="4" id="KW-1133">Transmembrane helix</keyword>
<comment type="cofactor">
    <cofactor evidence="1">
        <name>Mg(2+)</name>
        <dbReference type="ChEBI" id="CHEBI:18420"/>
    </cofactor>
</comment>
<keyword evidence="4" id="KW-0472">Membrane</keyword>
<evidence type="ECO:0000256" key="4">
    <source>
        <dbReference type="SAM" id="Phobius"/>
    </source>
</evidence>
<dbReference type="SUPFAM" id="SSF55073">
    <property type="entry name" value="Nucleotide cyclase"/>
    <property type="match status" value="1"/>
</dbReference>
<protein>
    <recommendedName>
        <fullName evidence="2">diguanylate cyclase</fullName>
        <ecNumber evidence="2">2.7.7.65</ecNumber>
    </recommendedName>
</protein>
<dbReference type="PANTHER" id="PTHR45138:SF9">
    <property type="entry name" value="DIGUANYLATE CYCLASE DGCM-RELATED"/>
    <property type="match status" value="1"/>
</dbReference>
<comment type="catalytic activity">
    <reaction evidence="3">
        <text>2 GTP = 3',3'-c-di-GMP + 2 diphosphate</text>
        <dbReference type="Rhea" id="RHEA:24898"/>
        <dbReference type="ChEBI" id="CHEBI:33019"/>
        <dbReference type="ChEBI" id="CHEBI:37565"/>
        <dbReference type="ChEBI" id="CHEBI:58805"/>
        <dbReference type="EC" id="2.7.7.65"/>
    </reaction>
</comment>
<keyword evidence="7" id="KW-1185">Reference proteome</keyword>
<dbReference type="NCBIfam" id="TIGR00254">
    <property type="entry name" value="GGDEF"/>
    <property type="match status" value="1"/>
</dbReference>
<dbReference type="SUPFAM" id="SSF103190">
    <property type="entry name" value="Sensory domain-like"/>
    <property type="match status" value="2"/>
</dbReference>
<dbReference type="Pfam" id="PF21623">
    <property type="entry name" value="HK_sensor_dom_bact"/>
    <property type="match status" value="1"/>
</dbReference>
<proteinExistence type="predicted"/>
<dbReference type="PANTHER" id="PTHR45138">
    <property type="entry name" value="REGULATORY COMPONENTS OF SENSORY TRANSDUCTION SYSTEM"/>
    <property type="match status" value="1"/>
</dbReference>
<dbReference type="Gene3D" id="3.30.450.20">
    <property type="entry name" value="PAS domain"/>
    <property type="match status" value="2"/>
</dbReference>
<evidence type="ECO:0000259" key="5">
    <source>
        <dbReference type="PROSITE" id="PS50887"/>
    </source>
</evidence>
<dbReference type="STRING" id="1818881.A3196_19825"/>
<accession>A0A1E2UHY5</accession>
<evidence type="ECO:0000256" key="1">
    <source>
        <dbReference type="ARBA" id="ARBA00001946"/>
    </source>
</evidence>
<sequence>MRNQSVINTETSLDKKLVKKPSFIIFFLKIFIPATITLYGTLFYIIQQTQSQDKQIIVAREQSALKSAGDFTSTLFKDKLSDLFVLSEGEILRKYLQNDNLLNWIELNRAFSLFVRRKPYYDQIRLINANGKEVTRVNKTSGDPEIVPKTELQDKSDRYYYQNAITLAQGEIYISPLDLNMEQGKIEKPIVPTIRFATPVYDGYGKKRGVLIINYTPIELLQKIKDIFKSLRGKVTMHNSDGYWLMGAEKEKLWGFMYSSKVTFESEEPEVWKEIKHGSNSGLITTSTGVYIFQRAYPLNRLTIGTLENIQLGADAFIRKNGDRYWVYISYLSNETISQQSSIPVYMSTILYVLIFIVISLTSGFIAMNGIQKKTASLKLLQEANTDELTGLYNRRELNKIAGIEFKRAKRFNRDYSILIIDLDNFKKVNDTYGHTIGDQILQHNANIFLDSTRSEDLLARYGGEEFVMLLPETDIEGARLLAQRICDDVRSKPFDSSHENIATTVSIGISQIDQNDESYTDILERSDIALYMAKRTGKNRVEAI</sequence>
<dbReference type="Gene3D" id="3.30.70.270">
    <property type="match status" value="1"/>
</dbReference>
<feature type="domain" description="GGDEF" evidence="5">
    <location>
        <begin position="414"/>
        <end position="545"/>
    </location>
</feature>
<feature type="transmembrane region" description="Helical" evidence="4">
    <location>
        <begin position="21"/>
        <end position="46"/>
    </location>
</feature>
<evidence type="ECO:0000256" key="3">
    <source>
        <dbReference type="ARBA" id="ARBA00034247"/>
    </source>
</evidence>